<feature type="signal peptide" evidence="1">
    <location>
        <begin position="1"/>
        <end position="19"/>
    </location>
</feature>
<dbReference type="GO" id="GO:0003824">
    <property type="term" value="F:catalytic activity"/>
    <property type="evidence" value="ECO:0007669"/>
    <property type="project" value="UniProtKB-ARBA"/>
</dbReference>
<name>A0A2T7T5B7_9ACTN</name>
<dbReference type="InterPro" id="IPR000073">
    <property type="entry name" value="AB_hydrolase_1"/>
</dbReference>
<dbReference type="STRING" id="1440053.GCA_000718095_02155"/>
<proteinExistence type="predicted"/>
<dbReference type="PANTHER" id="PTHR37017:SF11">
    <property type="entry name" value="ESTERASE_LIPASE_THIOESTERASE DOMAIN-CONTAINING PROTEIN"/>
    <property type="match status" value="1"/>
</dbReference>
<reference evidence="3 4" key="1">
    <citation type="submission" date="2013-12" db="EMBL/GenBank/DDBJ databases">
        <title>Annotated genome of Streptomyces scopuliridis.</title>
        <authorList>
            <person name="Olson J.B."/>
        </authorList>
    </citation>
    <scope>NUCLEOTIDE SEQUENCE [LARGE SCALE GENOMIC DNA]</scope>
    <source>
        <strain evidence="3 4">RB72</strain>
    </source>
</reference>
<dbReference type="Pfam" id="PF12697">
    <property type="entry name" value="Abhydrolase_6"/>
    <property type="match status" value="1"/>
</dbReference>
<evidence type="ECO:0000259" key="2">
    <source>
        <dbReference type="Pfam" id="PF12697"/>
    </source>
</evidence>
<organism evidence="3 4">
    <name type="scientific">Streptomyces scopuliridis RB72</name>
    <dbReference type="NCBI Taxonomy" id="1440053"/>
    <lineage>
        <taxon>Bacteria</taxon>
        <taxon>Bacillati</taxon>
        <taxon>Actinomycetota</taxon>
        <taxon>Actinomycetes</taxon>
        <taxon>Kitasatosporales</taxon>
        <taxon>Streptomycetaceae</taxon>
        <taxon>Streptomyces</taxon>
    </lineage>
</organism>
<evidence type="ECO:0000313" key="4">
    <source>
        <dbReference type="Proteomes" id="UP000245992"/>
    </source>
</evidence>
<keyword evidence="1" id="KW-0732">Signal</keyword>
<accession>A0A2T7T5B7</accession>
<feature type="domain" description="AB hydrolase-1" evidence="2">
    <location>
        <begin position="41"/>
        <end position="262"/>
    </location>
</feature>
<sequence>MCALAAMFTATALANAIPAADAAAAAHHFASRGVTAAKPTIVLVHGAFADASSWGEVVPNLQNDGYRVMAPANPLRGLHGDAAYIASFLRSIKGPIILVAHSYAGAVISGAAVGNPHVKALVYINALMPDKGEVLSVLSAKFPGSELGTATNSVPFTRPDGSTGTDLYIKPERFRPVFAASLPEAVTEVLAATQRPIDAQAFADTAGPAAWKTIPSWALVSTQDKTISPELERFEAKRARSHTVEINAPHLAMLADPKAVTDLILDAARSRAAGGEPDEILAATGPNPSVVAGIAGTAVVAGASLVSAARRRRPTAS</sequence>
<dbReference type="Gene3D" id="3.40.50.1820">
    <property type="entry name" value="alpha/beta hydrolase"/>
    <property type="match status" value="1"/>
</dbReference>
<dbReference type="InterPro" id="IPR052897">
    <property type="entry name" value="Sec-Metab_Biosynth_Hydrolase"/>
</dbReference>
<dbReference type="GeneID" id="95544084"/>
<feature type="chain" id="PRO_5039212752" description="AB hydrolase-1 domain-containing protein" evidence="1">
    <location>
        <begin position="20"/>
        <end position="317"/>
    </location>
</feature>
<dbReference type="PANTHER" id="PTHR37017">
    <property type="entry name" value="AB HYDROLASE-1 DOMAIN-CONTAINING PROTEIN-RELATED"/>
    <property type="match status" value="1"/>
</dbReference>
<dbReference type="SUPFAM" id="SSF53474">
    <property type="entry name" value="alpha/beta-Hydrolases"/>
    <property type="match status" value="1"/>
</dbReference>
<dbReference type="Proteomes" id="UP000245992">
    <property type="component" value="Unassembled WGS sequence"/>
</dbReference>
<dbReference type="AlphaFoldDB" id="A0A2T7T5B7"/>
<comment type="caution">
    <text evidence="3">The sequence shown here is derived from an EMBL/GenBank/DDBJ whole genome shotgun (WGS) entry which is preliminary data.</text>
</comment>
<keyword evidence="4" id="KW-1185">Reference proteome</keyword>
<evidence type="ECO:0000313" key="3">
    <source>
        <dbReference type="EMBL" id="PVE10318.1"/>
    </source>
</evidence>
<gene>
    <name evidence="3" type="ORF">Y717_34060</name>
</gene>
<protein>
    <recommendedName>
        <fullName evidence="2">AB hydrolase-1 domain-containing protein</fullName>
    </recommendedName>
</protein>
<evidence type="ECO:0000256" key="1">
    <source>
        <dbReference type="SAM" id="SignalP"/>
    </source>
</evidence>
<dbReference type="EMBL" id="AZSP01000211">
    <property type="protein sequence ID" value="PVE10318.1"/>
    <property type="molecule type" value="Genomic_DNA"/>
</dbReference>
<dbReference type="InterPro" id="IPR029058">
    <property type="entry name" value="AB_hydrolase_fold"/>
</dbReference>
<dbReference type="RefSeq" id="WP_240627727.1">
    <property type="nucleotide sequence ID" value="NZ_AZSP01000211.1"/>
</dbReference>